<sequence length="123" mass="13649">MGTNPTLVSTTFGVLGLRNTRPRLHGHAPKLRPLVSTMQSLLLWLASLFCIACLFVPATNAIPAHVMARRTPGEFDSLLSELKSKAMTGRMRFGKRSSHAVASGTDFNLDPDMYSPDRYMWLQ</sequence>
<keyword evidence="1" id="KW-0812">Transmembrane</keyword>
<proteinExistence type="predicted"/>
<keyword evidence="1" id="KW-1133">Transmembrane helix</keyword>
<keyword evidence="1" id="KW-0472">Membrane</keyword>
<reference evidence="3" key="1">
    <citation type="submission" date="2016-11" db="UniProtKB">
        <authorList>
            <consortium name="WormBaseParasite"/>
        </authorList>
    </citation>
    <scope>IDENTIFICATION</scope>
</reference>
<dbReference type="Proteomes" id="UP000095287">
    <property type="component" value="Unplaced"/>
</dbReference>
<feature type="transmembrane region" description="Helical" evidence="1">
    <location>
        <begin position="41"/>
        <end position="62"/>
    </location>
</feature>
<organism evidence="2 3">
    <name type="scientific">Steinernema glaseri</name>
    <dbReference type="NCBI Taxonomy" id="37863"/>
    <lineage>
        <taxon>Eukaryota</taxon>
        <taxon>Metazoa</taxon>
        <taxon>Ecdysozoa</taxon>
        <taxon>Nematoda</taxon>
        <taxon>Chromadorea</taxon>
        <taxon>Rhabditida</taxon>
        <taxon>Tylenchina</taxon>
        <taxon>Panagrolaimomorpha</taxon>
        <taxon>Strongyloidoidea</taxon>
        <taxon>Steinernematidae</taxon>
        <taxon>Steinernema</taxon>
    </lineage>
</organism>
<name>A0A1I8A0X1_9BILA</name>
<dbReference type="AlphaFoldDB" id="A0A1I8A0X1"/>
<evidence type="ECO:0000313" key="3">
    <source>
        <dbReference type="WBParaSite" id="L893_g31593.t1"/>
    </source>
</evidence>
<accession>A0A1I8A0X1</accession>
<protein>
    <submittedName>
        <fullName evidence="3">Cholecystokinin</fullName>
    </submittedName>
</protein>
<evidence type="ECO:0000256" key="1">
    <source>
        <dbReference type="SAM" id="Phobius"/>
    </source>
</evidence>
<keyword evidence="2" id="KW-1185">Reference proteome</keyword>
<evidence type="ECO:0000313" key="2">
    <source>
        <dbReference type="Proteomes" id="UP000095287"/>
    </source>
</evidence>
<dbReference type="WBParaSite" id="L893_g31593.t1">
    <property type="protein sequence ID" value="L893_g31593.t1"/>
    <property type="gene ID" value="L893_g31593"/>
</dbReference>